<dbReference type="InterPro" id="IPR036890">
    <property type="entry name" value="HATPase_C_sf"/>
</dbReference>
<dbReference type="SMART" id="SM00387">
    <property type="entry name" value="HATPase_c"/>
    <property type="match status" value="1"/>
</dbReference>
<dbReference type="Gene3D" id="3.40.50.2300">
    <property type="match status" value="1"/>
</dbReference>
<evidence type="ECO:0000256" key="2">
    <source>
        <dbReference type="ARBA" id="ARBA00004370"/>
    </source>
</evidence>
<dbReference type="Proteomes" id="UP000199473">
    <property type="component" value="Unassembled WGS sequence"/>
</dbReference>
<dbReference type="GO" id="GO:0000155">
    <property type="term" value="F:phosphorelay sensor kinase activity"/>
    <property type="evidence" value="ECO:0007669"/>
    <property type="project" value="InterPro"/>
</dbReference>
<comment type="subcellular location">
    <subcellularLocation>
        <location evidence="2">Membrane</location>
    </subcellularLocation>
</comment>
<dbReference type="InterPro" id="IPR004358">
    <property type="entry name" value="Sig_transdc_His_kin-like_C"/>
</dbReference>
<accession>A0A1I4EZ40</accession>
<evidence type="ECO:0000256" key="9">
    <source>
        <dbReference type="SAM" id="Phobius"/>
    </source>
</evidence>
<comment type="catalytic activity">
    <reaction evidence="1">
        <text>ATP + protein L-histidine = ADP + protein N-phospho-L-histidine.</text>
        <dbReference type="EC" id="2.7.13.3"/>
    </reaction>
</comment>
<dbReference type="Gene3D" id="3.30.565.10">
    <property type="entry name" value="Histidine kinase-like ATPase, C-terminal domain"/>
    <property type="match status" value="1"/>
</dbReference>
<evidence type="ECO:0000259" key="12">
    <source>
        <dbReference type="PROSITE" id="PS50885"/>
    </source>
</evidence>
<dbReference type="PANTHER" id="PTHR43065">
    <property type="entry name" value="SENSOR HISTIDINE KINASE"/>
    <property type="match status" value="1"/>
</dbReference>
<dbReference type="InterPro" id="IPR003660">
    <property type="entry name" value="HAMP_dom"/>
</dbReference>
<dbReference type="Pfam" id="PF02518">
    <property type="entry name" value="HATPase_c"/>
    <property type="match status" value="1"/>
</dbReference>
<dbReference type="SMART" id="SM00448">
    <property type="entry name" value="REC"/>
    <property type="match status" value="1"/>
</dbReference>
<dbReference type="Gene3D" id="1.10.287.130">
    <property type="match status" value="1"/>
</dbReference>
<keyword evidence="9" id="KW-0812">Transmembrane</keyword>
<evidence type="ECO:0000313" key="13">
    <source>
        <dbReference type="EMBL" id="SFL10473.1"/>
    </source>
</evidence>
<dbReference type="EMBL" id="FOSQ01000020">
    <property type="protein sequence ID" value="SFL10473.1"/>
    <property type="molecule type" value="Genomic_DNA"/>
</dbReference>
<dbReference type="Gene3D" id="6.10.340.10">
    <property type="match status" value="1"/>
</dbReference>
<dbReference type="InterPro" id="IPR003661">
    <property type="entry name" value="HisK_dim/P_dom"/>
</dbReference>
<protein>
    <recommendedName>
        <fullName evidence="3">histidine kinase</fullName>
        <ecNumber evidence="3">2.7.13.3</ecNumber>
    </recommendedName>
</protein>
<dbReference type="CDD" id="cd18774">
    <property type="entry name" value="PDC2_HK_sensor"/>
    <property type="match status" value="1"/>
</dbReference>
<evidence type="ECO:0000256" key="5">
    <source>
        <dbReference type="ARBA" id="ARBA00022679"/>
    </source>
</evidence>
<dbReference type="CDD" id="cd16919">
    <property type="entry name" value="HATPase_CckA-like"/>
    <property type="match status" value="1"/>
</dbReference>
<dbReference type="STRING" id="1123062.SAMN02745775_12032"/>
<dbReference type="SUPFAM" id="SSF55874">
    <property type="entry name" value="ATPase domain of HSP90 chaperone/DNA topoisomerase II/histidine kinase"/>
    <property type="match status" value="1"/>
</dbReference>
<dbReference type="GO" id="GO:0016020">
    <property type="term" value="C:membrane"/>
    <property type="evidence" value="ECO:0007669"/>
    <property type="project" value="UniProtKB-SubCell"/>
</dbReference>
<evidence type="ECO:0000256" key="8">
    <source>
        <dbReference type="SAM" id="MobiDB-lite"/>
    </source>
</evidence>
<dbReference type="PROSITE" id="PS50109">
    <property type="entry name" value="HIS_KIN"/>
    <property type="match status" value="1"/>
</dbReference>
<evidence type="ECO:0000313" key="14">
    <source>
        <dbReference type="Proteomes" id="UP000199473"/>
    </source>
</evidence>
<reference evidence="13 14" key="1">
    <citation type="submission" date="2016-10" db="EMBL/GenBank/DDBJ databases">
        <authorList>
            <person name="de Groot N.N."/>
        </authorList>
    </citation>
    <scope>NUCLEOTIDE SEQUENCE [LARGE SCALE GENOMIC DNA]</scope>
    <source>
        <strain evidence="13 14">DSM 19981</strain>
    </source>
</reference>
<evidence type="ECO:0000259" key="10">
    <source>
        <dbReference type="PROSITE" id="PS50109"/>
    </source>
</evidence>
<keyword evidence="9" id="KW-0472">Membrane</keyword>
<dbReference type="PANTHER" id="PTHR43065:SF49">
    <property type="entry name" value="HISTIDINE KINASE"/>
    <property type="match status" value="1"/>
</dbReference>
<dbReference type="SMART" id="SM00388">
    <property type="entry name" value="HisKA"/>
    <property type="match status" value="1"/>
</dbReference>
<evidence type="ECO:0000256" key="7">
    <source>
        <dbReference type="PROSITE-ProRule" id="PRU00169"/>
    </source>
</evidence>
<keyword evidence="6 13" id="KW-0418">Kinase</keyword>
<evidence type="ECO:0000256" key="1">
    <source>
        <dbReference type="ARBA" id="ARBA00000085"/>
    </source>
</evidence>
<evidence type="ECO:0000259" key="11">
    <source>
        <dbReference type="PROSITE" id="PS50110"/>
    </source>
</evidence>
<gene>
    <name evidence="13" type="ORF">SAMN02745775_12032</name>
</gene>
<proteinExistence type="predicted"/>
<name>A0A1I4EZ40_9PROT</name>
<dbReference type="AlphaFoldDB" id="A0A1I4EZ40"/>
<feature type="domain" description="Histidine kinase" evidence="10">
    <location>
        <begin position="459"/>
        <end position="684"/>
    </location>
</feature>
<evidence type="ECO:0000256" key="3">
    <source>
        <dbReference type="ARBA" id="ARBA00012438"/>
    </source>
</evidence>
<dbReference type="InterPro" id="IPR001789">
    <property type="entry name" value="Sig_transdc_resp-reg_receiver"/>
</dbReference>
<keyword evidence="9" id="KW-1133">Transmembrane helix</keyword>
<dbReference type="PRINTS" id="PR00344">
    <property type="entry name" value="BCTRLSENSOR"/>
</dbReference>
<feature type="transmembrane region" description="Helical" evidence="9">
    <location>
        <begin position="329"/>
        <end position="351"/>
    </location>
</feature>
<feature type="domain" description="Response regulatory" evidence="11">
    <location>
        <begin position="709"/>
        <end position="825"/>
    </location>
</feature>
<dbReference type="SUPFAM" id="SSF47384">
    <property type="entry name" value="Homodimeric domain of signal transducing histidine kinase"/>
    <property type="match status" value="1"/>
</dbReference>
<dbReference type="SUPFAM" id="SSF52172">
    <property type="entry name" value="CheY-like"/>
    <property type="match status" value="1"/>
</dbReference>
<keyword evidence="4 7" id="KW-0597">Phosphoprotein</keyword>
<keyword evidence="5" id="KW-0808">Transferase</keyword>
<evidence type="ECO:0000256" key="4">
    <source>
        <dbReference type="ARBA" id="ARBA00022553"/>
    </source>
</evidence>
<keyword evidence="14" id="KW-1185">Reference proteome</keyword>
<dbReference type="InterPro" id="IPR036097">
    <property type="entry name" value="HisK_dim/P_sf"/>
</dbReference>
<sequence>MTRSLPTRPTPPAETPGGAKNRALPPGGAKSRALPPGGAKSRALPLGGVNSRALPPGRPVQWHLALFAAVLALPILVFVAGLLWRVGNAERARLEGEALAAARSAAVAVDRELAGLSAMLNLLSLSQPLRAGDLPAFHAQVVELQERLGVTAVLRDAAGRRLVNARVPFGAPQLMTTLPAPLADAARPRQTMISGLFQGAVAAEALFAMEIQIPPLEPAAGPAFLSLSLPATRIRDVLTTERLQEGWTVAVVDDGGTILARNSRHEDFVGRQATQDLRDNTRGQQGTWRGTTADGRAVLGTYVRTSLADWRIAVGVPDHALAEPLRRSLLLLVATGALLALVSLLLALAFARRIAGPLQDVAASARAIGDGAVVPPVASGIREVAQIGDALATASAALHAREEELMRLNEALEMRVMERTRDLAETNARLIAAATGRERAEEQLRQAQKMEAVGRLTGGVAHDFNNLLTVVLGNLALVKRRLDADGDMRIRRGIDGAMEGAQRAASLTARLLAFSRQQPLAPESVDANRLVAGMSDLLRRTLGEDVAVETVLAGGLWRALADPNQLESSLLNLAVNARDAMPGGGKLTIETANAHLDDAYAAGREEVKPGQYVAICVSDTGAGMPPDVAGRAFEPFFTTKPVGKGTGLGLSQVYGFAKQSGGHAAIYSEPGHGTTVKLYLPRLRDGEVAADAPTVVALPAMAQDGAGRTVLVVEDDPMVRDFAVTALEEGGFRVVAAADGPAALAVLDDHPRICLMFSDVVLTGPMNGRQLANAVLERRPGLPVLFTTGYTRNAIIHHGRLDEGVQLLGKPYSATALVAKVLSLLDGPDGPPPMDAA</sequence>
<dbReference type="InterPro" id="IPR011006">
    <property type="entry name" value="CheY-like_superfamily"/>
</dbReference>
<feature type="transmembrane region" description="Helical" evidence="9">
    <location>
        <begin position="62"/>
        <end position="84"/>
    </location>
</feature>
<dbReference type="Pfam" id="PF00072">
    <property type="entry name" value="Response_reg"/>
    <property type="match status" value="1"/>
</dbReference>
<dbReference type="PROSITE" id="PS50110">
    <property type="entry name" value="RESPONSE_REGULATORY"/>
    <property type="match status" value="1"/>
</dbReference>
<organism evidence="13 14">
    <name type="scientific">Falsiroseomonas stagni DSM 19981</name>
    <dbReference type="NCBI Taxonomy" id="1123062"/>
    <lineage>
        <taxon>Bacteria</taxon>
        <taxon>Pseudomonadati</taxon>
        <taxon>Pseudomonadota</taxon>
        <taxon>Alphaproteobacteria</taxon>
        <taxon>Acetobacterales</taxon>
        <taxon>Roseomonadaceae</taxon>
        <taxon>Falsiroseomonas</taxon>
    </lineage>
</organism>
<dbReference type="EC" id="2.7.13.3" evidence="3"/>
<feature type="modified residue" description="4-aspartylphosphate" evidence="7">
    <location>
        <position position="759"/>
    </location>
</feature>
<dbReference type="CDD" id="cd00082">
    <property type="entry name" value="HisKA"/>
    <property type="match status" value="1"/>
</dbReference>
<feature type="domain" description="HAMP" evidence="12">
    <location>
        <begin position="352"/>
        <end position="403"/>
    </location>
</feature>
<feature type="region of interest" description="Disordered" evidence="8">
    <location>
        <begin position="1"/>
        <end position="42"/>
    </location>
</feature>
<dbReference type="PROSITE" id="PS50885">
    <property type="entry name" value="HAMP"/>
    <property type="match status" value="1"/>
</dbReference>
<dbReference type="InterPro" id="IPR005467">
    <property type="entry name" value="His_kinase_dom"/>
</dbReference>
<evidence type="ECO:0000256" key="6">
    <source>
        <dbReference type="ARBA" id="ARBA00022777"/>
    </source>
</evidence>
<dbReference type="InterPro" id="IPR003594">
    <property type="entry name" value="HATPase_dom"/>
</dbReference>